<protein>
    <submittedName>
        <fullName evidence="1">Cell surface protein</fullName>
    </submittedName>
</protein>
<organism evidence="1 2">
    <name type="scientific">Pedobacter steynii</name>
    <dbReference type="NCBI Taxonomy" id="430522"/>
    <lineage>
        <taxon>Bacteria</taxon>
        <taxon>Pseudomonadati</taxon>
        <taxon>Bacteroidota</taxon>
        <taxon>Sphingobacteriia</taxon>
        <taxon>Sphingobacteriales</taxon>
        <taxon>Sphingobacteriaceae</taxon>
        <taxon>Pedobacter</taxon>
    </lineage>
</organism>
<dbReference type="RefSeq" id="WP_069382028.1">
    <property type="nucleotide sequence ID" value="NZ_CP017141.1"/>
</dbReference>
<proteinExistence type="predicted"/>
<dbReference type="OrthoDB" id="975810at2"/>
<name>A0A1D7QNZ4_9SPHI</name>
<evidence type="ECO:0000313" key="2">
    <source>
        <dbReference type="Proteomes" id="UP000094313"/>
    </source>
</evidence>
<sequence>MNTRHYLTSALIATALLSGCKKDGETAAVIPEVPENTAFVTRLFEYVPAPGQFINLGSGRMESAQSILKKEGIVSLGAWGGYIVLGFDHTVINRKDLPDILVKGNAQSNFAEPGVVWVMKDENKNGQPDDIWYEIAGSEFGKAGYIRNYEVTYTKPTPVNGDVSWKDNKGNTGLIEANTFHSQSYFPDWISGAEYTLKGTLLPSSNINMMNPAFVTSLPFAFGYADNIAGGDQIDIAKAIDKDGKNISLTGIDFIKIQTGIQANMKSVGELSTELTSVTDLSLIK</sequence>
<keyword evidence="2" id="KW-1185">Reference proteome</keyword>
<reference evidence="1 2" key="1">
    <citation type="submission" date="2016-08" db="EMBL/GenBank/DDBJ databases">
        <authorList>
            <person name="Seilhamer J.J."/>
        </authorList>
    </citation>
    <scope>NUCLEOTIDE SEQUENCE [LARGE SCALE GENOMIC DNA]</scope>
    <source>
        <strain evidence="1 2">DX4</strain>
    </source>
</reference>
<accession>A0A1D7QNZ4</accession>
<dbReference type="PROSITE" id="PS51257">
    <property type="entry name" value="PROKAR_LIPOPROTEIN"/>
    <property type="match status" value="1"/>
</dbReference>
<dbReference type="Proteomes" id="UP000094313">
    <property type="component" value="Chromosome"/>
</dbReference>
<dbReference type="KEGG" id="psty:BFS30_26285"/>
<gene>
    <name evidence="1" type="ORF">BFS30_26285</name>
</gene>
<evidence type="ECO:0000313" key="1">
    <source>
        <dbReference type="EMBL" id="AOM80367.1"/>
    </source>
</evidence>
<dbReference type="AlphaFoldDB" id="A0A1D7QNZ4"/>
<dbReference type="EMBL" id="CP017141">
    <property type="protein sequence ID" value="AOM80367.1"/>
    <property type="molecule type" value="Genomic_DNA"/>
</dbReference>